<evidence type="ECO:0000313" key="3">
    <source>
        <dbReference type="Proteomes" id="UP000256269"/>
    </source>
</evidence>
<dbReference type="SUPFAM" id="SSF46894">
    <property type="entry name" value="C-terminal effector domain of the bipartite response regulators"/>
    <property type="match status" value="1"/>
</dbReference>
<dbReference type="RefSeq" id="WP_116179025.1">
    <property type="nucleotide sequence ID" value="NZ_CP144375.1"/>
</dbReference>
<name>A0A3E0H5P6_9PSEU</name>
<dbReference type="SUPFAM" id="SSF52540">
    <property type="entry name" value="P-loop containing nucleoside triphosphate hydrolases"/>
    <property type="match status" value="1"/>
</dbReference>
<comment type="caution">
    <text evidence="2">The sequence shown here is derived from an EMBL/GenBank/DDBJ whole genome shotgun (WGS) entry which is preliminary data.</text>
</comment>
<dbReference type="PROSITE" id="PS50043">
    <property type="entry name" value="HTH_LUXR_2"/>
    <property type="match status" value="1"/>
</dbReference>
<dbReference type="Proteomes" id="UP000256269">
    <property type="component" value="Unassembled WGS sequence"/>
</dbReference>
<dbReference type="GO" id="GO:0003677">
    <property type="term" value="F:DNA binding"/>
    <property type="evidence" value="ECO:0007669"/>
    <property type="project" value="InterPro"/>
</dbReference>
<dbReference type="PANTHER" id="PTHR47691:SF3">
    <property type="entry name" value="HTH-TYPE TRANSCRIPTIONAL REGULATOR RV0890C-RELATED"/>
    <property type="match status" value="1"/>
</dbReference>
<dbReference type="Gene3D" id="1.10.10.10">
    <property type="entry name" value="Winged helix-like DNA-binding domain superfamily/Winged helix DNA-binding domain"/>
    <property type="match status" value="1"/>
</dbReference>
<dbReference type="Pfam" id="PF25872">
    <property type="entry name" value="HTH_77"/>
    <property type="match status" value="1"/>
</dbReference>
<dbReference type="InterPro" id="IPR058852">
    <property type="entry name" value="HTH_77"/>
</dbReference>
<dbReference type="OrthoDB" id="9812579at2"/>
<gene>
    <name evidence="2" type="ORF">BCF44_114199</name>
</gene>
<dbReference type="PRINTS" id="PR00038">
    <property type="entry name" value="HTHLUXR"/>
</dbReference>
<feature type="domain" description="HTH luxR-type" evidence="1">
    <location>
        <begin position="921"/>
        <end position="986"/>
    </location>
</feature>
<dbReference type="InterPro" id="IPR000792">
    <property type="entry name" value="Tscrpt_reg_LuxR_C"/>
</dbReference>
<dbReference type="Pfam" id="PF13374">
    <property type="entry name" value="TPR_10"/>
    <property type="match status" value="1"/>
</dbReference>
<dbReference type="SMART" id="SM00421">
    <property type="entry name" value="HTH_LUXR"/>
    <property type="match status" value="1"/>
</dbReference>
<dbReference type="InterPro" id="IPR036388">
    <property type="entry name" value="WH-like_DNA-bd_sf"/>
</dbReference>
<dbReference type="EMBL" id="QUNO01000014">
    <property type="protein sequence ID" value="REH38174.1"/>
    <property type="molecule type" value="Genomic_DNA"/>
</dbReference>
<sequence length="991" mass="106854">MSVTYLTADLDPLGAAGPNDPAQASRRRLELLLDATKAAFAAPEDAVDRAEELRREFADDPQAGRLRIALHTGEDGDPAARRARHLCEIANGGQTLLSAATAAELPMGLVDLGVHRLRDLMSPIRLYALGDDRPPRSLDQVPNNLPVQFTTFVGRHAELSALRTLLLGERLITLAGPGGSGKTRLAAQLAANHSEYWPQGAWWVDLAEITEPALVADAVADAVGALVGSGRLAPQLRSSRLLLCLDNCEQVLDGVADLAAELLRGCPEVTVLATSRELLGIPGEVVWRVPPIAADEALALFVERARLVVPGFEPDDAGRKAVASMCERLDGMPLALELAAAWLRTLTPQQIEAGLDDRFALLTRGPRGVAGRQQTLAASVEWSHDLLDDTERTVFRRLAVFHGGFTLDAARAVCDCDVLATLAGLVDKSLVVAEDGRYRLLETIREYAAARLREAGEDEATRDRHLDHFLAYVEADSSPEKDSWRIRMQAEHGNLRAALDRGLAADDPTKGRRLAAGLPWLWHLHGPGHEGIEFLRRAVDRAPDDTSPLQSRLLTGIALVEDVAGPADLGFDAVERALKFAADERDRGLPLVLQAVRRMFADLDGAHRQSEAALRSAEASGDEFVRDASLALQGMLLHLRDDHERAVPLLASSAAELLRRGDRGVAATALGFRAVSALVTGELDLAREVAEEAVKVAEPLGDYNRVGTTRSVLAIVHGFTGDTDAGLELMEPMLDLVRSAEVPVVVPGLTTALGSLYLARREYDEAERWLREAVLPTEHLACIAVQSLPQLAAALSGLDRRAEAAALLDRAVAMATELRMPRVLADAYEQQGRLRDDLDLHHQALSLRVEHGLRTGCVDSLDAIGALTGAEHVLAAATAARERMGYPRRDPVPPHATNDALMSLDEAVEYVRRTRGARQRPSSGWHSLTPTELSVAKLVVAGLNNPEIGAKLFMSRGTVKTHLSHVFTKLGIGNRTELATIVAGRLGDEGA</sequence>
<dbReference type="Pfam" id="PF00196">
    <property type="entry name" value="GerE"/>
    <property type="match status" value="1"/>
</dbReference>
<dbReference type="PRINTS" id="PR00364">
    <property type="entry name" value="DISEASERSIST"/>
</dbReference>
<dbReference type="SUPFAM" id="SSF48452">
    <property type="entry name" value="TPR-like"/>
    <property type="match status" value="2"/>
</dbReference>
<evidence type="ECO:0000259" key="1">
    <source>
        <dbReference type="PROSITE" id="PS50043"/>
    </source>
</evidence>
<dbReference type="GO" id="GO:0006355">
    <property type="term" value="P:regulation of DNA-templated transcription"/>
    <property type="evidence" value="ECO:0007669"/>
    <property type="project" value="InterPro"/>
</dbReference>
<dbReference type="SUPFAM" id="SSF55073">
    <property type="entry name" value="Nucleotide cyclase"/>
    <property type="match status" value="1"/>
</dbReference>
<proteinExistence type="predicted"/>
<dbReference type="Gene3D" id="3.40.50.300">
    <property type="entry name" value="P-loop containing nucleotide triphosphate hydrolases"/>
    <property type="match status" value="1"/>
</dbReference>
<protein>
    <submittedName>
        <fullName evidence="2">Putative ATPase</fullName>
    </submittedName>
</protein>
<dbReference type="Gene3D" id="3.30.70.1230">
    <property type="entry name" value="Nucleotide cyclase"/>
    <property type="match status" value="1"/>
</dbReference>
<keyword evidence="3" id="KW-1185">Reference proteome</keyword>
<dbReference type="PANTHER" id="PTHR47691">
    <property type="entry name" value="REGULATOR-RELATED"/>
    <property type="match status" value="1"/>
</dbReference>
<organism evidence="2 3">
    <name type="scientific">Kutzneria buriramensis</name>
    <dbReference type="NCBI Taxonomy" id="1045776"/>
    <lineage>
        <taxon>Bacteria</taxon>
        <taxon>Bacillati</taxon>
        <taxon>Actinomycetota</taxon>
        <taxon>Actinomycetes</taxon>
        <taxon>Pseudonocardiales</taxon>
        <taxon>Pseudonocardiaceae</taxon>
        <taxon>Kutzneria</taxon>
    </lineage>
</organism>
<dbReference type="InterPro" id="IPR027417">
    <property type="entry name" value="P-loop_NTPase"/>
</dbReference>
<accession>A0A3E0H5P6</accession>
<dbReference type="CDD" id="cd06170">
    <property type="entry name" value="LuxR_C_like"/>
    <property type="match status" value="1"/>
</dbReference>
<reference evidence="2 3" key="1">
    <citation type="submission" date="2018-08" db="EMBL/GenBank/DDBJ databases">
        <title>Genomic Encyclopedia of Archaeal and Bacterial Type Strains, Phase II (KMG-II): from individual species to whole genera.</title>
        <authorList>
            <person name="Goeker M."/>
        </authorList>
    </citation>
    <scope>NUCLEOTIDE SEQUENCE [LARGE SCALE GENOMIC DNA]</scope>
    <source>
        <strain evidence="2 3">DSM 45791</strain>
    </source>
</reference>
<dbReference type="AlphaFoldDB" id="A0A3E0H5P6"/>
<dbReference type="InterPro" id="IPR011990">
    <property type="entry name" value="TPR-like_helical_dom_sf"/>
</dbReference>
<dbReference type="InterPro" id="IPR029787">
    <property type="entry name" value="Nucleotide_cyclase"/>
</dbReference>
<dbReference type="PROSITE" id="PS00622">
    <property type="entry name" value="HTH_LUXR_1"/>
    <property type="match status" value="1"/>
</dbReference>
<evidence type="ECO:0000313" key="2">
    <source>
        <dbReference type="EMBL" id="REH38174.1"/>
    </source>
</evidence>
<dbReference type="Gene3D" id="1.25.40.10">
    <property type="entry name" value="Tetratricopeptide repeat domain"/>
    <property type="match status" value="2"/>
</dbReference>
<dbReference type="InterPro" id="IPR016032">
    <property type="entry name" value="Sig_transdc_resp-reg_C-effctor"/>
</dbReference>